<comment type="similarity">
    <text evidence="3 10">Belongs to the multi antimicrobial extrusion (MATE) (TC 2.A.66.1) family.</text>
</comment>
<dbReference type="GO" id="GO:0015297">
    <property type="term" value="F:antiporter activity"/>
    <property type="evidence" value="ECO:0007669"/>
    <property type="project" value="InterPro"/>
</dbReference>
<dbReference type="Pfam" id="PF01554">
    <property type="entry name" value="MatE"/>
    <property type="match status" value="2"/>
</dbReference>
<organism evidence="13 14">
    <name type="scientific">Corchorus olitorius</name>
    <dbReference type="NCBI Taxonomy" id="93759"/>
    <lineage>
        <taxon>Eukaryota</taxon>
        <taxon>Viridiplantae</taxon>
        <taxon>Streptophyta</taxon>
        <taxon>Embryophyta</taxon>
        <taxon>Tracheophyta</taxon>
        <taxon>Spermatophyta</taxon>
        <taxon>Magnoliopsida</taxon>
        <taxon>eudicotyledons</taxon>
        <taxon>Gunneridae</taxon>
        <taxon>Pentapetalae</taxon>
        <taxon>rosids</taxon>
        <taxon>malvids</taxon>
        <taxon>Malvales</taxon>
        <taxon>Malvaceae</taxon>
        <taxon>Grewioideae</taxon>
        <taxon>Apeibeae</taxon>
        <taxon>Corchorus</taxon>
    </lineage>
</organism>
<dbReference type="CDD" id="cd13136">
    <property type="entry name" value="MATE_DinF_like"/>
    <property type="match status" value="1"/>
</dbReference>
<feature type="repeat" description="PPR" evidence="9">
    <location>
        <begin position="98"/>
        <end position="132"/>
    </location>
</feature>
<dbReference type="NCBIfam" id="TIGR00797">
    <property type="entry name" value="matE"/>
    <property type="match status" value="1"/>
</dbReference>
<dbReference type="Pfam" id="PF20430">
    <property type="entry name" value="Eplus_motif"/>
    <property type="match status" value="1"/>
</dbReference>
<feature type="domain" description="PROP1-like PPR" evidence="12">
    <location>
        <begin position="211"/>
        <end position="380"/>
    </location>
</feature>
<dbReference type="EMBL" id="AWUE01019764">
    <property type="protein sequence ID" value="OMO71590.1"/>
    <property type="molecule type" value="Genomic_DNA"/>
</dbReference>
<dbReference type="FunFam" id="1.25.40.10:FF:000488">
    <property type="entry name" value="Pentatricopeptide repeat-containing protein, mitochondrial"/>
    <property type="match status" value="1"/>
</dbReference>
<keyword evidence="8 10" id="KW-0472">Membrane</keyword>
<dbReference type="InterPro" id="IPR046848">
    <property type="entry name" value="E_motif"/>
</dbReference>
<feature type="domain" description="DYW" evidence="11">
    <location>
        <begin position="488"/>
        <end position="579"/>
    </location>
</feature>
<sequence length="1079" mass="119584">MLHQVLKTTAFPPQAFPKPHQNPLNQNSFEINYRNICNLLLSLTHSRSLPKGLQLHAHIIKSGLQTIPLISHHLINFYSKTQLPLFSRQIFLEAPHKSATTWSSVISSLAQNELPSLAIQFFREMLVTNIRPDDHTFPSATKSCAIMGSFDLGQSIHCLVLKTGYDTDVFVASSLVDMYGKCGEIGVARKVFDAMPEKNVVSWSGMIYGYSQLGEYEEALTLFKQALYERLDVNDFTFSSVLHVCANLTLLELGKQCGVIEGAYQVFDEVCVRNLGMWNAMMIACAQHSHTEKVFDFFKQMERIGVKPNFITFLCVLYACSHAGLVERGHHYFELMKEYGIEPGDQHYASLVDLLGRAGKLQEALSIIREMPMQPTESVWGAFLTGCRLHGNTELAAYAADRVFELGPVSSGLHVLLANAYAAAGRYDDAAKARKMLRDRGIRKETGLSWVEEGNKVHTFAAGDRSHAKTKEIYQKLEELGEEMERAGYVADTSFVLREVDGEEKNQAIRYHSERLAVAFGLITFPPDRPIRVMKNLRICGDCHTAIKFMSKCSGRVIIVRDNNRFHHFEDGKCSCGDYCPILIMVVDAIFHLWKNIGKLPLFVFFKDARNVLKKDELGREIAHIGLPATLALMADPVASLIDTAFIGRIGSVELAAVGVSVAVFNQVSRITMFPLVSITTSFVAEEDAVGESTSEAEQDENLEKGHVVEHEMEQLMPLVVMRISTPHFEGSSNTKMVESEHEKRHIPSASSALVVGSMLGIIQTLFLVFAAKPLLSYMGVNSESPMLKPAQQYLTLRSLGAPALLLSLAAQGVFRGLKDTRTPLHAIIVGDSANVILDPIFIFTLGLGVKGAAIAHVLSQYLIVLILFWRLVDKVDLLPPSFKDLQLGRFLKNGFLLLVKVIAATFCVTVAASVAARQGSTTMAAFQVCLQIWLATSLLADGLAVAGQAILASAFAKKDYEKTIATSSRVLQIGIVMGLLLSFILEVGLQFASGLFTKDMGVLQLISLGIPFVALTQPINALAFVFDGINYGASDFAYSAYSMSWLYWHLDFFINLYEFTRLCRSSEVRHWHWALELS</sequence>
<dbReference type="OrthoDB" id="747253at2759"/>
<feature type="transmembrane region" description="Helical" evidence="10">
    <location>
        <begin position="753"/>
        <end position="776"/>
    </location>
</feature>
<dbReference type="GO" id="GO:0016020">
    <property type="term" value="C:membrane"/>
    <property type="evidence" value="ECO:0007669"/>
    <property type="project" value="UniProtKB-SubCell"/>
</dbReference>
<feature type="repeat" description="PPR" evidence="9">
    <location>
        <begin position="199"/>
        <end position="233"/>
    </location>
</feature>
<dbReference type="Gene3D" id="1.25.40.10">
    <property type="entry name" value="Tetratricopeptide repeat domain"/>
    <property type="match status" value="3"/>
</dbReference>
<keyword evidence="7 10" id="KW-1133">Transmembrane helix</keyword>
<dbReference type="Pfam" id="PF17177">
    <property type="entry name" value="PPR_long"/>
    <property type="match status" value="1"/>
</dbReference>
<keyword evidence="14" id="KW-1185">Reference proteome</keyword>
<dbReference type="InterPro" id="IPR002528">
    <property type="entry name" value="MATE_fam"/>
</dbReference>
<comment type="caution">
    <text evidence="13">The sequence shown here is derived from an EMBL/GenBank/DDBJ whole genome shotgun (WGS) entry which is preliminary data.</text>
</comment>
<gene>
    <name evidence="13" type="ORF">COLO4_28166</name>
</gene>
<dbReference type="FunFam" id="1.25.40.10:FF:001136">
    <property type="entry name" value="Putative pentatricopeptide repeat-containing protein"/>
    <property type="match status" value="1"/>
</dbReference>
<name>A0A1R3HMT9_9ROSI</name>
<dbReference type="GO" id="GO:0008270">
    <property type="term" value="F:zinc ion binding"/>
    <property type="evidence" value="ECO:0007669"/>
    <property type="project" value="InterPro"/>
</dbReference>
<proteinExistence type="inferred from homology"/>
<evidence type="ECO:0000313" key="13">
    <source>
        <dbReference type="EMBL" id="OMO71590.1"/>
    </source>
</evidence>
<evidence type="ECO:0000256" key="9">
    <source>
        <dbReference type="PROSITE-ProRule" id="PRU00708"/>
    </source>
</evidence>
<evidence type="ECO:0000256" key="7">
    <source>
        <dbReference type="ARBA" id="ARBA00022989"/>
    </source>
</evidence>
<keyword evidence="6" id="KW-0809">Transit peptide</keyword>
<evidence type="ECO:0000256" key="10">
    <source>
        <dbReference type="RuleBase" id="RU004914"/>
    </source>
</evidence>
<dbReference type="InterPro" id="IPR032867">
    <property type="entry name" value="DYW_dom"/>
</dbReference>
<comment type="subcellular location">
    <subcellularLocation>
        <location evidence="1">Membrane</location>
        <topology evidence="1">Multi-pass membrane protein</topology>
    </subcellularLocation>
</comment>
<feature type="repeat" description="PPR" evidence="9">
    <location>
        <begin position="309"/>
        <end position="343"/>
    </location>
</feature>
<dbReference type="STRING" id="93759.A0A1R3HMT9"/>
<feature type="transmembrane region" description="Helical" evidence="10">
    <location>
        <begin position="929"/>
        <end position="951"/>
    </location>
</feature>
<evidence type="ECO:0000256" key="1">
    <source>
        <dbReference type="ARBA" id="ARBA00004141"/>
    </source>
</evidence>
<comment type="similarity">
    <text evidence="2">Belongs to the PPR family. PCMP-H subfamily.</text>
</comment>
<evidence type="ECO:0000256" key="8">
    <source>
        <dbReference type="ARBA" id="ARBA00023136"/>
    </source>
</evidence>
<dbReference type="NCBIfam" id="TIGR00756">
    <property type="entry name" value="PPR"/>
    <property type="match status" value="4"/>
</dbReference>
<dbReference type="Pfam" id="PF01535">
    <property type="entry name" value="PPR"/>
    <property type="match status" value="2"/>
</dbReference>
<dbReference type="InterPro" id="IPR046849">
    <property type="entry name" value="E2_motif"/>
</dbReference>
<dbReference type="PANTHER" id="PTHR42893">
    <property type="entry name" value="PROTEIN DETOXIFICATION 44, CHLOROPLASTIC-RELATED"/>
    <property type="match status" value="1"/>
</dbReference>
<evidence type="ECO:0000313" key="14">
    <source>
        <dbReference type="Proteomes" id="UP000187203"/>
    </source>
</evidence>
<dbReference type="InterPro" id="IPR044644">
    <property type="entry name" value="DinF-like"/>
</dbReference>
<feature type="repeat" description="PPR" evidence="9">
    <location>
        <begin position="274"/>
        <end position="308"/>
    </location>
</feature>
<dbReference type="InterPro" id="IPR033443">
    <property type="entry name" value="PROP1-like_PPR_dom"/>
</dbReference>
<evidence type="ECO:0000259" key="12">
    <source>
        <dbReference type="Pfam" id="PF17177"/>
    </source>
</evidence>
<feature type="transmembrane region" description="Helical" evidence="10">
    <location>
        <begin position="827"/>
        <end position="848"/>
    </location>
</feature>
<protein>
    <recommendedName>
        <fullName evidence="10">Protein DETOXIFICATION</fullName>
    </recommendedName>
    <alternativeName>
        <fullName evidence="10">Multidrug and toxic compound extrusion protein</fullName>
    </alternativeName>
</protein>
<dbReference type="Pfam" id="PF20431">
    <property type="entry name" value="E_motif"/>
    <property type="match status" value="1"/>
</dbReference>
<dbReference type="InterPro" id="IPR002885">
    <property type="entry name" value="PPR_rpt"/>
</dbReference>
<evidence type="ECO:0000256" key="2">
    <source>
        <dbReference type="ARBA" id="ARBA00006643"/>
    </source>
</evidence>
<dbReference type="InterPro" id="IPR011990">
    <property type="entry name" value="TPR-like_helical_dom_sf"/>
</dbReference>
<dbReference type="PROSITE" id="PS51375">
    <property type="entry name" value="PPR"/>
    <property type="match status" value="4"/>
</dbReference>
<dbReference type="Proteomes" id="UP000187203">
    <property type="component" value="Unassembled WGS sequence"/>
</dbReference>
<keyword evidence="5" id="KW-0677">Repeat</keyword>
<feature type="transmembrane region" description="Helical" evidence="10">
    <location>
        <begin position="896"/>
        <end position="917"/>
    </location>
</feature>
<dbReference type="PANTHER" id="PTHR42893:SF49">
    <property type="entry name" value="PROTEIN DETOXIFICATION"/>
    <property type="match status" value="1"/>
</dbReference>
<evidence type="ECO:0000256" key="3">
    <source>
        <dbReference type="ARBA" id="ARBA00010199"/>
    </source>
</evidence>
<dbReference type="SUPFAM" id="SSF48452">
    <property type="entry name" value="TPR-like"/>
    <property type="match status" value="1"/>
</dbReference>
<dbReference type="Pfam" id="PF14432">
    <property type="entry name" value="DYW_deaminase"/>
    <property type="match status" value="1"/>
</dbReference>
<feature type="transmembrane region" description="Helical" evidence="10">
    <location>
        <begin position="971"/>
        <end position="990"/>
    </location>
</feature>
<evidence type="ECO:0000256" key="5">
    <source>
        <dbReference type="ARBA" id="ARBA00022737"/>
    </source>
</evidence>
<evidence type="ECO:0000256" key="4">
    <source>
        <dbReference type="ARBA" id="ARBA00022692"/>
    </source>
</evidence>
<accession>A0A1R3HMT9</accession>
<dbReference type="AlphaFoldDB" id="A0A1R3HMT9"/>
<evidence type="ECO:0000256" key="6">
    <source>
        <dbReference type="ARBA" id="ARBA00022946"/>
    </source>
</evidence>
<dbReference type="FunFam" id="1.25.40.10:FF:000407">
    <property type="entry name" value="Putative pentatricopeptide repeat-containing protein"/>
    <property type="match status" value="1"/>
</dbReference>
<keyword evidence="4 10" id="KW-0812">Transmembrane</keyword>
<dbReference type="GO" id="GO:0042910">
    <property type="term" value="F:xenobiotic transmembrane transporter activity"/>
    <property type="evidence" value="ECO:0007669"/>
    <property type="project" value="InterPro"/>
</dbReference>
<reference evidence="14" key="1">
    <citation type="submission" date="2013-09" db="EMBL/GenBank/DDBJ databases">
        <title>Corchorus olitorius genome sequencing.</title>
        <authorList>
            <person name="Alam M."/>
            <person name="Haque M.S."/>
            <person name="Islam M.S."/>
            <person name="Emdad E.M."/>
            <person name="Islam M.M."/>
            <person name="Ahmed B."/>
            <person name="Halim A."/>
            <person name="Hossen Q.M.M."/>
            <person name="Hossain M.Z."/>
            <person name="Ahmed R."/>
            <person name="Khan M.M."/>
            <person name="Islam R."/>
            <person name="Rashid M.M."/>
            <person name="Khan S.A."/>
            <person name="Rahman M.S."/>
            <person name="Alam M."/>
            <person name="Yahiya A.S."/>
            <person name="Khan M.S."/>
            <person name="Azam M.S."/>
            <person name="Haque T."/>
            <person name="Lashkar M.Z.H."/>
            <person name="Akhand A.I."/>
            <person name="Morshed G."/>
            <person name="Roy S."/>
            <person name="Uddin K.S."/>
            <person name="Rabeya T."/>
            <person name="Hossain A.S."/>
            <person name="Chowdhury A."/>
            <person name="Snigdha A.R."/>
            <person name="Mortoza M.S."/>
            <person name="Matin S.A."/>
            <person name="Hoque S.M.E."/>
            <person name="Islam M.K."/>
            <person name="Roy D.K."/>
            <person name="Haider R."/>
            <person name="Moosa M.M."/>
            <person name="Elias S.M."/>
            <person name="Hasan A.M."/>
            <person name="Jahan S."/>
            <person name="Shafiuddin M."/>
            <person name="Mahmood N."/>
            <person name="Shommy N.S."/>
        </authorList>
    </citation>
    <scope>NUCLEOTIDE SEQUENCE [LARGE SCALE GENOMIC DNA]</scope>
    <source>
        <strain evidence="14">cv. O-4</strain>
    </source>
</reference>
<feature type="transmembrane region" description="Helical" evidence="10">
    <location>
        <begin position="855"/>
        <end position="873"/>
    </location>
</feature>
<comment type="caution">
    <text evidence="10">Lacks conserved residue(s) required for the propagation of feature annotation.</text>
</comment>
<evidence type="ECO:0000259" key="11">
    <source>
        <dbReference type="Pfam" id="PF14432"/>
    </source>
</evidence>
<feature type="transmembrane region" description="Helical" evidence="10">
    <location>
        <begin position="1002"/>
        <end position="1027"/>
    </location>
</feature>